<dbReference type="Proteomes" id="UP000054314">
    <property type="component" value="Unassembled WGS sequence"/>
</dbReference>
<dbReference type="AlphaFoldDB" id="A0A0A0C331"/>
<accession>A0A0A0C331</accession>
<feature type="region of interest" description="Disordered" evidence="1">
    <location>
        <begin position="131"/>
        <end position="152"/>
    </location>
</feature>
<name>A0A0A0C331_9CELL</name>
<evidence type="ECO:0000256" key="1">
    <source>
        <dbReference type="SAM" id="MobiDB-lite"/>
    </source>
</evidence>
<dbReference type="EMBL" id="AXCZ01000001">
    <property type="protein sequence ID" value="KGM14586.1"/>
    <property type="molecule type" value="Genomic_DNA"/>
</dbReference>
<comment type="caution">
    <text evidence="2">The sequence shown here is derived from an EMBL/GenBank/DDBJ whole genome shotgun (WGS) entry which is preliminary data.</text>
</comment>
<evidence type="ECO:0000313" key="3">
    <source>
        <dbReference type="Proteomes" id="UP000054314"/>
    </source>
</evidence>
<protein>
    <submittedName>
        <fullName evidence="2">Uncharacterized protein</fullName>
    </submittedName>
</protein>
<gene>
    <name evidence="2" type="ORF">N869_05085</name>
</gene>
<sequence length="152" mass="16367">MVVAVALATACTADAPDAPVEQEGQGFVEGEGYIAEYEQAAEALEWPGGVEPPGPSPDAGTSYQVGVGESQATMEWNCAWGREWLSLREQGGDEADHALEMYAGFLETRTFREMFDPESAQPVVRQIVEDARLGDPSGVQRDVETNCPTDGR</sequence>
<keyword evidence="3" id="KW-1185">Reference proteome</keyword>
<proteinExistence type="predicted"/>
<evidence type="ECO:0000313" key="2">
    <source>
        <dbReference type="EMBL" id="KGM14586.1"/>
    </source>
</evidence>
<organism evidence="2 3">
    <name type="scientific">Cellulomonas bogoriensis 69B4 = DSM 16987</name>
    <dbReference type="NCBI Taxonomy" id="1386082"/>
    <lineage>
        <taxon>Bacteria</taxon>
        <taxon>Bacillati</taxon>
        <taxon>Actinomycetota</taxon>
        <taxon>Actinomycetes</taxon>
        <taxon>Micrococcales</taxon>
        <taxon>Cellulomonadaceae</taxon>
        <taxon>Cellulomonas</taxon>
    </lineage>
</organism>
<reference evidence="2 3" key="1">
    <citation type="submission" date="2013-08" db="EMBL/GenBank/DDBJ databases">
        <title>Genome sequencing of Cellulomonas bogoriensis 69B4.</title>
        <authorList>
            <person name="Chen F."/>
            <person name="Li Y."/>
            <person name="Wang G."/>
        </authorList>
    </citation>
    <scope>NUCLEOTIDE SEQUENCE [LARGE SCALE GENOMIC DNA]</scope>
    <source>
        <strain evidence="2 3">69B4</strain>
    </source>
</reference>